<name>A0ABY9EBR1_9GAMM</name>
<evidence type="ECO:0000259" key="2">
    <source>
        <dbReference type="PROSITE" id="PS51352"/>
    </source>
</evidence>
<evidence type="ECO:0000313" key="4">
    <source>
        <dbReference type="Proteomes" id="UP001321520"/>
    </source>
</evidence>
<evidence type="ECO:0000256" key="1">
    <source>
        <dbReference type="SAM" id="SignalP"/>
    </source>
</evidence>
<proteinExistence type="predicted"/>
<dbReference type="InterPro" id="IPR013766">
    <property type="entry name" value="Thioredoxin_domain"/>
</dbReference>
<dbReference type="CDD" id="cd02947">
    <property type="entry name" value="TRX_family"/>
    <property type="match status" value="1"/>
</dbReference>
<gene>
    <name evidence="3" type="ORF">M8T91_03180</name>
</gene>
<keyword evidence="4" id="KW-1185">Reference proteome</keyword>
<dbReference type="Proteomes" id="UP001321520">
    <property type="component" value="Chromosome"/>
</dbReference>
<dbReference type="EMBL" id="CP098023">
    <property type="protein sequence ID" value="WKD50454.1"/>
    <property type="molecule type" value="Genomic_DNA"/>
</dbReference>
<protein>
    <submittedName>
        <fullName evidence="3">Thioredoxin family protein</fullName>
    </submittedName>
</protein>
<dbReference type="PROSITE" id="PS51352">
    <property type="entry name" value="THIOREDOXIN_2"/>
    <property type="match status" value="1"/>
</dbReference>
<reference evidence="3 4" key="1">
    <citation type="submission" date="2022-05" db="EMBL/GenBank/DDBJ databases">
        <title>Microbulbifer sp. nov., isolated from sponge.</title>
        <authorList>
            <person name="Gao L."/>
        </authorList>
    </citation>
    <scope>NUCLEOTIDE SEQUENCE [LARGE SCALE GENOMIC DNA]</scope>
    <source>
        <strain evidence="3 4">MI-G</strain>
    </source>
</reference>
<accession>A0ABY9EBR1</accession>
<dbReference type="Pfam" id="PF00085">
    <property type="entry name" value="Thioredoxin"/>
    <property type="match status" value="1"/>
</dbReference>
<dbReference type="Gene3D" id="3.40.30.10">
    <property type="entry name" value="Glutaredoxin"/>
    <property type="match status" value="1"/>
</dbReference>
<sequence>MKVLHCFLPALIVTSLLFVVPRVSAGEAFSKERFMELQVAKQPVLIDVRADWCPTCKKQRQILTQFQKDNPQCGLTILEVDFDRQKDWVKHFRAPRQSTLLLYRGTEQVWFSVAETRPDVIRQKIFDSVKACGKHV</sequence>
<feature type="chain" id="PRO_5045230017" evidence="1">
    <location>
        <begin position="26"/>
        <end position="136"/>
    </location>
</feature>
<dbReference type="RefSeq" id="WP_301416758.1">
    <property type="nucleotide sequence ID" value="NZ_CP098023.1"/>
</dbReference>
<feature type="signal peptide" evidence="1">
    <location>
        <begin position="1"/>
        <end position="25"/>
    </location>
</feature>
<organism evidence="3 4">
    <name type="scientific">Microbulbifer spongiae</name>
    <dbReference type="NCBI Taxonomy" id="2944933"/>
    <lineage>
        <taxon>Bacteria</taxon>
        <taxon>Pseudomonadati</taxon>
        <taxon>Pseudomonadota</taxon>
        <taxon>Gammaproteobacteria</taxon>
        <taxon>Cellvibrionales</taxon>
        <taxon>Microbulbiferaceae</taxon>
        <taxon>Microbulbifer</taxon>
    </lineage>
</organism>
<dbReference type="SUPFAM" id="SSF52833">
    <property type="entry name" value="Thioredoxin-like"/>
    <property type="match status" value="1"/>
</dbReference>
<feature type="domain" description="Thioredoxin" evidence="2">
    <location>
        <begin position="9"/>
        <end position="131"/>
    </location>
</feature>
<dbReference type="InterPro" id="IPR036249">
    <property type="entry name" value="Thioredoxin-like_sf"/>
</dbReference>
<keyword evidence="1" id="KW-0732">Signal</keyword>
<evidence type="ECO:0000313" key="3">
    <source>
        <dbReference type="EMBL" id="WKD50454.1"/>
    </source>
</evidence>